<organism evidence="1 2">
    <name type="scientific">Liparis tanakae</name>
    <name type="common">Tanaka's snailfish</name>
    <dbReference type="NCBI Taxonomy" id="230148"/>
    <lineage>
        <taxon>Eukaryota</taxon>
        <taxon>Metazoa</taxon>
        <taxon>Chordata</taxon>
        <taxon>Craniata</taxon>
        <taxon>Vertebrata</taxon>
        <taxon>Euteleostomi</taxon>
        <taxon>Actinopterygii</taxon>
        <taxon>Neopterygii</taxon>
        <taxon>Teleostei</taxon>
        <taxon>Neoteleostei</taxon>
        <taxon>Acanthomorphata</taxon>
        <taxon>Eupercaria</taxon>
        <taxon>Perciformes</taxon>
        <taxon>Cottioidei</taxon>
        <taxon>Cottales</taxon>
        <taxon>Liparidae</taxon>
        <taxon>Liparis</taxon>
    </lineage>
</organism>
<accession>A0A4Z2HBR2</accession>
<sequence>MEVPPIGGVRIPACPKFLRLVDVRAVMAVLLIPESWRSCYCAEGGWLEVGATMSVLAEIANILEGNLDIATASGYE</sequence>
<comment type="caution">
    <text evidence="1">The sequence shown here is derived from an EMBL/GenBank/DDBJ whole genome shotgun (WGS) entry which is preliminary data.</text>
</comment>
<keyword evidence="2" id="KW-1185">Reference proteome</keyword>
<evidence type="ECO:0000313" key="2">
    <source>
        <dbReference type="Proteomes" id="UP000314294"/>
    </source>
</evidence>
<reference evidence="1 2" key="1">
    <citation type="submission" date="2019-03" db="EMBL/GenBank/DDBJ databases">
        <title>First draft genome of Liparis tanakae, snailfish: a comprehensive survey of snailfish specific genes.</title>
        <authorList>
            <person name="Kim W."/>
            <person name="Song I."/>
            <person name="Jeong J.-H."/>
            <person name="Kim D."/>
            <person name="Kim S."/>
            <person name="Ryu S."/>
            <person name="Song J.Y."/>
            <person name="Lee S.K."/>
        </authorList>
    </citation>
    <scope>NUCLEOTIDE SEQUENCE [LARGE SCALE GENOMIC DNA]</scope>
    <source>
        <tissue evidence="1">Muscle</tissue>
    </source>
</reference>
<protein>
    <submittedName>
        <fullName evidence="1">Uncharacterized protein</fullName>
    </submittedName>
</protein>
<dbReference type="Proteomes" id="UP000314294">
    <property type="component" value="Unassembled WGS sequence"/>
</dbReference>
<gene>
    <name evidence="1" type="ORF">EYF80_027351</name>
</gene>
<dbReference type="EMBL" id="SRLO01000293">
    <property type="protein sequence ID" value="TNN62443.1"/>
    <property type="molecule type" value="Genomic_DNA"/>
</dbReference>
<dbReference type="AlphaFoldDB" id="A0A4Z2HBR2"/>
<proteinExistence type="predicted"/>
<evidence type="ECO:0000313" key="1">
    <source>
        <dbReference type="EMBL" id="TNN62443.1"/>
    </source>
</evidence>
<name>A0A4Z2HBR2_9TELE</name>